<feature type="compositionally biased region" description="Basic and acidic residues" evidence="1">
    <location>
        <begin position="70"/>
        <end position="100"/>
    </location>
</feature>
<organism evidence="2 3">
    <name type="scientific">Massariosphaeria phaeospora</name>
    <dbReference type="NCBI Taxonomy" id="100035"/>
    <lineage>
        <taxon>Eukaryota</taxon>
        <taxon>Fungi</taxon>
        <taxon>Dikarya</taxon>
        <taxon>Ascomycota</taxon>
        <taxon>Pezizomycotina</taxon>
        <taxon>Dothideomycetes</taxon>
        <taxon>Pleosporomycetidae</taxon>
        <taxon>Pleosporales</taxon>
        <taxon>Pleosporales incertae sedis</taxon>
        <taxon>Massariosphaeria</taxon>
    </lineage>
</organism>
<feature type="region of interest" description="Disordered" evidence="1">
    <location>
        <begin position="70"/>
        <end position="323"/>
    </location>
</feature>
<gene>
    <name evidence="2" type="ORF">BDV95DRAFT_503264</name>
</gene>
<feature type="compositionally biased region" description="Basic residues" evidence="1">
    <location>
        <begin position="206"/>
        <end position="227"/>
    </location>
</feature>
<dbReference type="OrthoDB" id="2431475at2759"/>
<evidence type="ECO:0000313" key="2">
    <source>
        <dbReference type="EMBL" id="KAF2867222.1"/>
    </source>
</evidence>
<feature type="compositionally biased region" description="Basic and acidic residues" evidence="1">
    <location>
        <begin position="303"/>
        <end position="314"/>
    </location>
</feature>
<accession>A0A7C8M993</accession>
<evidence type="ECO:0000313" key="3">
    <source>
        <dbReference type="Proteomes" id="UP000481861"/>
    </source>
</evidence>
<reference evidence="2 3" key="1">
    <citation type="submission" date="2020-01" db="EMBL/GenBank/DDBJ databases">
        <authorList>
            <consortium name="DOE Joint Genome Institute"/>
            <person name="Haridas S."/>
            <person name="Albert R."/>
            <person name="Binder M."/>
            <person name="Bloem J."/>
            <person name="Labutti K."/>
            <person name="Salamov A."/>
            <person name="Andreopoulos B."/>
            <person name="Baker S.E."/>
            <person name="Barry K."/>
            <person name="Bills G."/>
            <person name="Bluhm B.H."/>
            <person name="Cannon C."/>
            <person name="Castanera R."/>
            <person name="Culley D.E."/>
            <person name="Daum C."/>
            <person name="Ezra D."/>
            <person name="Gonzalez J.B."/>
            <person name="Henrissat B."/>
            <person name="Kuo A."/>
            <person name="Liang C."/>
            <person name="Lipzen A."/>
            <person name="Lutzoni F."/>
            <person name="Magnuson J."/>
            <person name="Mondo S."/>
            <person name="Nolan M."/>
            <person name="Ohm R."/>
            <person name="Pangilinan J."/>
            <person name="Park H.-J.H."/>
            <person name="Ramirez L."/>
            <person name="Alfaro M."/>
            <person name="Sun H."/>
            <person name="Tritt A."/>
            <person name="Yoshinaga Y."/>
            <person name="Zwiers L.-H.L."/>
            <person name="Turgeon B.G."/>
            <person name="Goodwin S.B."/>
            <person name="Spatafora J.W."/>
            <person name="Crous P.W."/>
            <person name="Grigoriev I.V."/>
        </authorList>
    </citation>
    <scope>NUCLEOTIDE SEQUENCE [LARGE SCALE GENOMIC DNA]</scope>
    <source>
        <strain evidence="2 3">CBS 611.86</strain>
    </source>
</reference>
<proteinExistence type="predicted"/>
<name>A0A7C8M993_9PLEO</name>
<protein>
    <recommendedName>
        <fullName evidence="4">Pre-mRNA-splicing factor 38B</fullName>
    </recommendedName>
</protein>
<feature type="compositionally biased region" description="Basic residues" evidence="1">
    <location>
        <begin position="235"/>
        <end position="244"/>
    </location>
</feature>
<feature type="compositionally biased region" description="Basic and acidic residues" evidence="1">
    <location>
        <begin position="261"/>
        <end position="277"/>
    </location>
</feature>
<dbReference type="PANTHER" id="PTHR40132">
    <property type="entry name" value="PRE-MRNA-SPLICING FACTOR 38B"/>
    <property type="match status" value="1"/>
</dbReference>
<evidence type="ECO:0000256" key="1">
    <source>
        <dbReference type="SAM" id="MobiDB-lite"/>
    </source>
</evidence>
<dbReference type="AlphaFoldDB" id="A0A7C8M993"/>
<keyword evidence="3" id="KW-1185">Reference proteome</keyword>
<feature type="compositionally biased region" description="Basic and acidic residues" evidence="1">
    <location>
        <begin position="119"/>
        <end position="153"/>
    </location>
</feature>
<evidence type="ECO:0008006" key="4">
    <source>
        <dbReference type="Google" id="ProtNLM"/>
    </source>
</evidence>
<feature type="compositionally biased region" description="Basic and acidic residues" evidence="1">
    <location>
        <begin position="180"/>
        <end position="205"/>
    </location>
</feature>
<sequence>MTGNALDDDYVANLLKQDAKNAAKKYEMVGVDAFLPQRTASGAPKPNKNFLRHLIRQTDNHNAALLAKEADESRARLKRMDHSKERERKRATERSSREGGRLTPPDLSEEDRRYKRKRADHDDYADERGSQRKRKHPDDYKPSKLRQEREKECHRKRKYAREDDADDVSHNHSKPPRGRRGTEQSSKCDTDEDDRNVRRKEDKSARNKRRSYSRSSSRSRSRSRSPARSHGTTRSSKRKQRTNHPRTTSRSPRRTKSKPTHATDDTRRRSPERHSDSDPLEAIVGPLPPPVQPAVRYRGRGARKADSTGMDERFSSAYDPSTDVHLNSDAEDAWGDSLEAFRDRQKWKQQGAERLKAAGFSDEQVKKWAKGDEKNEEDVVWSIKGQAREWDRGKVVDGEGDVELKAEWGRLT</sequence>
<comment type="caution">
    <text evidence="2">The sequence shown here is derived from an EMBL/GenBank/DDBJ whole genome shotgun (WGS) entry which is preliminary data.</text>
</comment>
<dbReference type="Proteomes" id="UP000481861">
    <property type="component" value="Unassembled WGS sequence"/>
</dbReference>
<dbReference type="EMBL" id="JAADJZ010000024">
    <property type="protein sequence ID" value="KAF2867222.1"/>
    <property type="molecule type" value="Genomic_DNA"/>
</dbReference>
<dbReference type="PANTHER" id="PTHR40132:SF1">
    <property type="entry name" value="PRE-MRNA-SPLICING FACTOR 38B"/>
    <property type="match status" value="1"/>
</dbReference>